<evidence type="ECO:0000313" key="5">
    <source>
        <dbReference type="EMBL" id="MFD1647391.1"/>
    </source>
</evidence>
<gene>
    <name evidence="5" type="ORF">ACFSBL_17015</name>
</gene>
<feature type="domain" description="Lumazine-binding" evidence="4">
    <location>
        <begin position="96"/>
        <end position="192"/>
    </location>
</feature>
<evidence type="ECO:0000313" key="6">
    <source>
        <dbReference type="Proteomes" id="UP001597034"/>
    </source>
</evidence>
<comment type="caution">
    <text evidence="5">The sequence shown here is derived from an EMBL/GenBank/DDBJ whole genome shotgun (WGS) entry which is preliminary data.</text>
</comment>
<organism evidence="5 6">
    <name type="scientific">Haloarchaeobius litoreus</name>
    <dbReference type="NCBI Taxonomy" id="755306"/>
    <lineage>
        <taxon>Archaea</taxon>
        <taxon>Methanobacteriati</taxon>
        <taxon>Methanobacteriota</taxon>
        <taxon>Stenosarchaea group</taxon>
        <taxon>Halobacteria</taxon>
        <taxon>Halobacteriales</taxon>
        <taxon>Halorubellaceae</taxon>
        <taxon>Haloarchaeobius</taxon>
    </lineage>
</organism>
<dbReference type="PROSITE" id="PS51177">
    <property type="entry name" value="LUMAZINE_BIND"/>
    <property type="match status" value="2"/>
</dbReference>
<dbReference type="InterPro" id="IPR026017">
    <property type="entry name" value="Lumazine-bd_dom"/>
</dbReference>
<keyword evidence="6" id="KW-1185">Reference proteome</keyword>
<dbReference type="Proteomes" id="UP001597034">
    <property type="component" value="Unassembled WGS sequence"/>
</dbReference>
<dbReference type="NCBIfam" id="TIGR00187">
    <property type="entry name" value="ribE"/>
    <property type="match status" value="1"/>
</dbReference>
<feature type="domain" description="Lumazine-binding" evidence="4">
    <location>
        <begin position="1"/>
        <end position="95"/>
    </location>
</feature>
<dbReference type="Pfam" id="PF00677">
    <property type="entry name" value="Lum_binding"/>
    <property type="match status" value="2"/>
</dbReference>
<keyword evidence="1" id="KW-0677">Repeat</keyword>
<dbReference type="InterPro" id="IPR017938">
    <property type="entry name" value="Riboflavin_synthase-like_b-brl"/>
</dbReference>
<feature type="repeat" description="Lumazine-binding" evidence="3">
    <location>
        <begin position="1"/>
        <end position="95"/>
    </location>
</feature>
<keyword evidence="5" id="KW-0808">Transferase</keyword>
<evidence type="ECO:0000256" key="3">
    <source>
        <dbReference type="PROSITE-ProRule" id="PRU00524"/>
    </source>
</evidence>
<dbReference type="PANTHER" id="PTHR21098">
    <property type="entry name" value="RIBOFLAVIN SYNTHASE ALPHA CHAIN"/>
    <property type="match status" value="1"/>
</dbReference>
<evidence type="ECO:0000256" key="1">
    <source>
        <dbReference type="ARBA" id="ARBA00022737"/>
    </source>
</evidence>
<dbReference type="InterPro" id="IPR023366">
    <property type="entry name" value="ATP_synth_asu-like_sf"/>
</dbReference>
<evidence type="ECO:0000259" key="4">
    <source>
        <dbReference type="PROSITE" id="PS51177"/>
    </source>
</evidence>
<evidence type="ECO:0000256" key="2">
    <source>
        <dbReference type="NCBIfam" id="TIGR00187"/>
    </source>
</evidence>
<accession>A0ABD6DM24</accession>
<feature type="repeat" description="Lumazine-binding" evidence="3">
    <location>
        <begin position="96"/>
        <end position="192"/>
    </location>
</feature>
<dbReference type="AlphaFoldDB" id="A0ABD6DM24"/>
<reference evidence="5 6" key="1">
    <citation type="journal article" date="2019" name="Int. J. Syst. Evol. Microbiol.">
        <title>The Global Catalogue of Microorganisms (GCM) 10K type strain sequencing project: providing services to taxonomists for standard genome sequencing and annotation.</title>
        <authorList>
            <consortium name="The Broad Institute Genomics Platform"/>
            <consortium name="The Broad Institute Genome Sequencing Center for Infectious Disease"/>
            <person name="Wu L."/>
            <person name="Ma J."/>
        </authorList>
    </citation>
    <scope>NUCLEOTIDE SEQUENCE [LARGE SCALE GENOMIC DNA]</scope>
    <source>
        <strain evidence="5 6">CGMCC 1.10390</strain>
    </source>
</reference>
<name>A0ABD6DM24_9EURY</name>
<protein>
    <recommendedName>
        <fullName evidence="2">Riboflavin synthase</fullName>
        <ecNumber evidence="2">2.5.1.9</ecNumber>
    </recommendedName>
</protein>
<sequence length="200" mass="20929">MYTGVVPGTGRVTASEPVGEGHELRIETNGHVDPAPGDSVAVDGVCLTATAVSPDCFEAYCSGETVARTLLADRPVGTAVNLEPPLTLSDGLDGHLVRGCVETTTELLAVESTGTGWRYEFAVRDGFTGLLVEKGGVAVDGVSLTVADLETDRFAVAVIPETRERTTLAGREPGERVHLEADPVAKYVARQAHVAGERST</sequence>
<dbReference type="SUPFAM" id="SSF63380">
    <property type="entry name" value="Riboflavin synthase domain-like"/>
    <property type="match status" value="2"/>
</dbReference>
<dbReference type="EMBL" id="JBHUDO010000003">
    <property type="protein sequence ID" value="MFD1647391.1"/>
    <property type="molecule type" value="Genomic_DNA"/>
</dbReference>
<dbReference type="NCBIfam" id="NF006767">
    <property type="entry name" value="PRK09289.1"/>
    <property type="match status" value="1"/>
</dbReference>
<dbReference type="RefSeq" id="WP_256400552.1">
    <property type="nucleotide sequence ID" value="NZ_JANHJR010000003.1"/>
</dbReference>
<proteinExistence type="predicted"/>
<dbReference type="CDD" id="cd00402">
    <property type="entry name" value="Riboflavin_synthase_like"/>
    <property type="match status" value="1"/>
</dbReference>
<dbReference type="EC" id="2.5.1.9" evidence="2"/>
<dbReference type="PANTHER" id="PTHR21098:SF0">
    <property type="entry name" value="RIBOFLAVIN SYNTHASE"/>
    <property type="match status" value="1"/>
</dbReference>
<dbReference type="GO" id="GO:0004746">
    <property type="term" value="F:riboflavin synthase activity"/>
    <property type="evidence" value="ECO:0007669"/>
    <property type="project" value="UniProtKB-UniRule"/>
</dbReference>
<dbReference type="InterPro" id="IPR001783">
    <property type="entry name" value="Lumazine-bd"/>
</dbReference>
<dbReference type="PIRSF" id="PIRSF000498">
    <property type="entry name" value="Riboflavin_syn_A"/>
    <property type="match status" value="1"/>
</dbReference>
<dbReference type="Gene3D" id="2.40.30.20">
    <property type="match status" value="2"/>
</dbReference>